<feature type="domain" description="DUF7507" evidence="2">
    <location>
        <begin position="1263"/>
        <end position="1361"/>
    </location>
</feature>
<dbReference type="Pfam" id="PF24346">
    <property type="entry name" value="DUF7507"/>
    <property type="match status" value="1"/>
</dbReference>
<dbReference type="InterPro" id="IPR047589">
    <property type="entry name" value="DUF11_rpt"/>
</dbReference>
<dbReference type="RefSeq" id="WP_002986175.1">
    <property type="nucleotide sequence ID" value="NZ_CP068108.1"/>
</dbReference>
<reference evidence="3 4" key="1">
    <citation type="submission" date="2021-01" db="EMBL/GenBank/DDBJ databases">
        <title>FDA dAtabase for Regulatory Grade micrObial Sequences (FDA-ARGOS): Supporting development and validation of Infectious Disease Dx tests.</title>
        <authorList>
            <person name="Sproer C."/>
            <person name="Gronow S."/>
            <person name="Severitt S."/>
            <person name="Schroder I."/>
            <person name="Tallon L."/>
            <person name="Sadzewicz L."/>
            <person name="Zhao X."/>
            <person name="Boylan J."/>
            <person name="Ott S."/>
            <person name="Bowen H."/>
            <person name="Vavikolanu K."/>
            <person name="Mehta A."/>
            <person name="Aluvathingal J."/>
            <person name="Nadendla S."/>
            <person name="Lowell S."/>
            <person name="Myers T."/>
            <person name="Yan Y."/>
            <person name="Sichtig H."/>
        </authorList>
    </citation>
    <scope>NUCLEOTIDE SEQUENCE [LARGE SCALE GENOMIC DNA]</scope>
    <source>
        <strain evidence="3 4">FDAARGOS_1131</strain>
    </source>
</reference>
<gene>
    <name evidence="3" type="ORF">I6I88_11755</name>
</gene>
<dbReference type="Proteomes" id="UP000596202">
    <property type="component" value="Chromosome"/>
</dbReference>
<feature type="compositionally biased region" description="Basic and acidic residues" evidence="1">
    <location>
        <begin position="1368"/>
        <end position="1386"/>
    </location>
</feature>
<protein>
    <recommendedName>
        <fullName evidence="2">DUF7507 domain-containing protein</fullName>
    </recommendedName>
</protein>
<dbReference type="InterPro" id="IPR055354">
    <property type="entry name" value="DUF7507"/>
</dbReference>
<dbReference type="EMBL" id="CP068108">
    <property type="protein sequence ID" value="QQT98890.1"/>
    <property type="molecule type" value="Genomic_DNA"/>
</dbReference>
<sequence length="1420" mass="154162">MIYTIINKITTKVLLTLGLLLGVSMTMLADGSKDLYPSGASGHRAHLLGSGYTSEATPFPNKGIHYVYAKVGETITLASSAQDLGGRIRVFSPNGTRVVNTTDGRISNRTAELAGPLLEGERANNNKYKPFYYTVPAGGEGIYRVEFTSRSSNGQGSGVSVDSNWSQGNDAAIVAWDISVISAGSNKTFIPGRVYATNLNLSTGNDAGFGSNGYAKVRFYGSLYARTIDGYTYRVTHKGSNGIVFAFFVNNLGFYETKNGQVVPLYKSLNDTPNNISGKVQNPNTPDAGGHVTHKMFYTKPATDLPLKANASIGVSDASGKESPTTTSTWLKASPVRPDLSEVKVIGAEGTPGRLGHKGGRIDFVASIAGQYRILLESTNANFAPRLFVGQAVEGENSILWDGKDGNGRISALGTTLPVHVKVVLQGAEVHFPFFDVEYNIGGIAIDLLDTNNLDRVITNKVFWDDSGLTHGSVSGNAFNGSKVEPINNSHLKMINGVFNTGENSTTNGHIYGLSSAGTGWATWGDTKSIDTWTFIQGEEKQVDATVEVMEADLYTTLTYKVAGQIGKGSGNKGDNVEYTIVAGNKGPSNIIADIPNGIHGAPFSFTVPPGVDVINPGSVRATFSCTNGTARESIALTYDAVTRTFRSELQIPNGCTVTYKVTGKLNGMTGSMVAESTIMRPADVSDPDATNGDPNVRPTNPHFECYNNDSGNLPGGSGSIGCNNINEVVFMALGECVDQILYFEDFNRGYWNVNSGRTDWVNKASISIGTNGEILKNQDGSIRRQGPRGGATSTYLFAPGINDSRYNAANGAPHSQTISVARIKNGYYSVNPPGYVQMGIPTADSWNQGVWVPNAPTNDPTLPNSNFDWTPAWDKAEAIRDMSGAVNGSAFLVRGASSAAQSIKPFYEFEVNGRIEKDRIYTLDIYSYVTYHDKDYMLMDVVDKETGHIYASVPLKYPGPGLPEGASPEGFSLGWVPLTASFTFADAECVDVLGREVKIAIRGSQDRALETGKGFGHTLIDNITFSKRTANQSCGIHVSNITCADECYQDIVGKGFGWFHSAGEKKNGTNVVEKFEQPATDGGFVVDIYRLDNSFNMVINGVPLYREELEFETGHANRNVRFKRDGIRFGETGTSAVWNVNKHPNGVESDISNLDLENRLNNPTPVIRVNIDKWGNVTLWGKRTTNDELEELEVYDRNNGNVAVPLQVVHWISEGTGTDINKVDVTQNVIGQTMMYGFGYGQQQKECETCTLEKDGIFADENANTFAEEGETITYTFKVKNAGDMDIYDIDIQDPLFGFNIKLDETTHQPTQAGVTLEGDNNNNGVLNRNETWTFTVSYQVTNEDIYVNQGVYNRATVTGIGKLPRSSREVKELSTDPTPYRDGDAGWDANRPFHTYVRLEGSGLLITNPMIYQKIKQL</sequence>
<feature type="region of interest" description="Disordered" evidence="1">
    <location>
        <begin position="1368"/>
        <end position="1388"/>
    </location>
</feature>
<accession>A0A9Q7E713</accession>
<dbReference type="GeneID" id="93528337"/>
<dbReference type="OrthoDB" id="9805017at2"/>
<evidence type="ECO:0000256" key="1">
    <source>
        <dbReference type="SAM" id="MobiDB-lite"/>
    </source>
</evidence>
<evidence type="ECO:0000259" key="2">
    <source>
        <dbReference type="Pfam" id="PF24346"/>
    </source>
</evidence>
<proteinExistence type="predicted"/>
<name>A0A9Q7E713_MYROD</name>
<evidence type="ECO:0000313" key="3">
    <source>
        <dbReference type="EMBL" id="QQT98890.1"/>
    </source>
</evidence>
<evidence type="ECO:0000313" key="4">
    <source>
        <dbReference type="Proteomes" id="UP000596202"/>
    </source>
</evidence>
<organism evidence="3 4">
    <name type="scientific">Myroides odoratus</name>
    <name type="common">Flavobacterium odoratum</name>
    <dbReference type="NCBI Taxonomy" id="256"/>
    <lineage>
        <taxon>Bacteria</taxon>
        <taxon>Pseudomonadati</taxon>
        <taxon>Bacteroidota</taxon>
        <taxon>Flavobacteriia</taxon>
        <taxon>Flavobacteriales</taxon>
        <taxon>Flavobacteriaceae</taxon>
        <taxon>Myroides</taxon>
    </lineage>
</organism>
<dbReference type="NCBIfam" id="TIGR01451">
    <property type="entry name" value="B_ant_repeat"/>
    <property type="match status" value="1"/>
</dbReference>